<evidence type="ECO:0000313" key="2">
    <source>
        <dbReference type="EMBL" id="RGT53689.1"/>
    </source>
</evidence>
<dbReference type="EMBL" id="QRWX01000005">
    <property type="protein sequence ID" value="RGT53689.1"/>
    <property type="molecule type" value="Genomic_DNA"/>
</dbReference>
<dbReference type="AlphaFoldDB" id="A0A412PAP5"/>
<sequence length="81" mass="9492">MNIFYTQEELAQLLRCDSRHIGRLRRAGLINFIKVGRNYIYRESDVNSFVDNYSNCDLSNENKIKVYTQIKKSAVQQDKSA</sequence>
<comment type="caution">
    <text evidence="2">The sequence shown here is derived from an EMBL/GenBank/DDBJ whole genome shotgun (WGS) entry which is preliminary data.</text>
</comment>
<protein>
    <submittedName>
        <fullName evidence="2">DNA-binding protein</fullName>
    </submittedName>
</protein>
<dbReference type="InterPro" id="IPR009061">
    <property type="entry name" value="DNA-bd_dom_put_sf"/>
</dbReference>
<proteinExistence type="predicted"/>
<dbReference type="GO" id="GO:0003677">
    <property type="term" value="F:DNA binding"/>
    <property type="evidence" value="ECO:0007669"/>
    <property type="project" value="UniProtKB-KW"/>
</dbReference>
<dbReference type="Proteomes" id="UP000284731">
    <property type="component" value="Unassembled WGS sequence"/>
</dbReference>
<evidence type="ECO:0000259" key="1">
    <source>
        <dbReference type="Pfam" id="PF12728"/>
    </source>
</evidence>
<feature type="domain" description="Helix-turn-helix" evidence="1">
    <location>
        <begin position="4"/>
        <end position="51"/>
    </location>
</feature>
<gene>
    <name evidence="2" type="ORF">DWX20_09635</name>
</gene>
<name>A0A412PAP5_9FIRM</name>
<dbReference type="InterPro" id="IPR041657">
    <property type="entry name" value="HTH_17"/>
</dbReference>
<dbReference type="RefSeq" id="WP_118765356.1">
    <property type="nucleotide sequence ID" value="NZ_CABJCF010000005.1"/>
</dbReference>
<evidence type="ECO:0000313" key="3">
    <source>
        <dbReference type="Proteomes" id="UP000284731"/>
    </source>
</evidence>
<dbReference type="SUPFAM" id="SSF46955">
    <property type="entry name" value="Putative DNA-binding domain"/>
    <property type="match status" value="1"/>
</dbReference>
<dbReference type="Pfam" id="PF12728">
    <property type="entry name" value="HTH_17"/>
    <property type="match status" value="1"/>
</dbReference>
<accession>A0A412PAP5</accession>
<organism evidence="2 3">
    <name type="scientific">Solobacterium moorei</name>
    <dbReference type="NCBI Taxonomy" id="102148"/>
    <lineage>
        <taxon>Bacteria</taxon>
        <taxon>Bacillati</taxon>
        <taxon>Bacillota</taxon>
        <taxon>Erysipelotrichia</taxon>
        <taxon>Erysipelotrichales</taxon>
        <taxon>Erysipelotrichaceae</taxon>
        <taxon>Solobacterium</taxon>
    </lineage>
</organism>
<keyword evidence="2" id="KW-0238">DNA-binding</keyword>
<reference evidence="2 3" key="1">
    <citation type="submission" date="2018-08" db="EMBL/GenBank/DDBJ databases">
        <title>A genome reference for cultivated species of the human gut microbiota.</title>
        <authorList>
            <person name="Zou Y."/>
            <person name="Xue W."/>
            <person name="Luo G."/>
        </authorList>
    </citation>
    <scope>NUCLEOTIDE SEQUENCE [LARGE SCALE GENOMIC DNA]</scope>
    <source>
        <strain evidence="2 3">AF18-46</strain>
    </source>
</reference>